<dbReference type="EMBL" id="CAIZ01000018">
    <property type="protein sequence ID" value="CCH68711.1"/>
    <property type="molecule type" value="Genomic_DNA"/>
</dbReference>
<keyword evidence="10" id="KW-1185">Reference proteome</keyword>
<proteinExistence type="inferred from homology"/>
<protein>
    <recommendedName>
        <fullName evidence="8">ATP synthase subunit delta</fullName>
    </recommendedName>
    <alternativeName>
        <fullName evidence="8">ATP synthase F(1) sector subunit delta</fullName>
    </alternativeName>
    <alternativeName>
        <fullName evidence="8">F-type ATPase subunit delta</fullName>
        <shortName evidence="8">F-ATPase subunit delta</shortName>
    </alternativeName>
</protein>
<comment type="caution">
    <text evidence="9">The sequence shown here is derived from an EMBL/GenBank/DDBJ whole genome shotgun (WGS) entry which is preliminary data.</text>
</comment>
<evidence type="ECO:0000256" key="6">
    <source>
        <dbReference type="ARBA" id="ARBA00023196"/>
    </source>
</evidence>
<name>N0DZD0_9MICO</name>
<dbReference type="PRINTS" id="PR00125">
    <property type="entry name" value="ATPASEDELTA"/>
</dbReference>
<dbReference type="Proteomes" id="UP000013167">
    <property type="component" value="Unassembled WGS sequence"/>
</dbReference>
<dbReference type="RefSeq" id="WP_010851610.1">
    <property type="nucleotide sequence ID" value="NZ_HF570956.1"/>
</dbReference>
<reference evidence="9 10" key="1">
    <citation type="journal article" date="2013" name="ISME J.">
        <title>A metabolic model for members of the genus Tetrasphaera involved in enhanced biological phosphorus removal.</title>
        <authorList>
            <person name="Kristiansen R."/>
            <person name="Nguyen H.T.T."/>
            <person name="Saunders A.M."/>
            <person name="Nielsen J.L."/>
            <person name="Wimmer R."/>
            <person name="Le V.Q."/>
            <person name="McIlroy S.J."/>
            <person name="Petrovski S."/>
            <person name="Seviour R.J."/>
            <person name="Calteau A."/>
            <person name="Nielsen K.L."/>
            <person name="Nielsen P.H."/>
        </authorList>
    </citation>
    <scope>NUCLEOTIDE SEQUENCE [LARGE SCALE GENOMIC DNA]</scope>
    <source>
        <strain evidence="9 10">Lp2</strain>
    </source>
</reference>
<evidence type="ECO:0000256" key="1">
    <source>
        <dbReference type="ARBA" id="ARBA00004370"/>
    </source>
</evidence>
<comment type="similarity">
    <text evidence="8">Belongs to the ATPase delta chain family.</text>
</comment>
<dbReference type="Pfam" id="PF00213">
    <property type="entry name" value="OSCP"/>
    <property type="match status" value="1"/>
</dbReference>
<dbReference type="STRING" id="1193181.BN10_1140008"/>
<accession>N0DZD0</accession>
<sequence>MRGSSRGAAATVQEAFDAALSGGVDRSGLAEDLFAITSVVDGNASLRRALADPSGEPAAKRALAERLFGGKVGDGAIGLVALAAEQRWADERDFSDTLESTAVSSLLARAEAEGRIDDVEDQLFRFERIVAGDTALRDTLSSRNTDGAGKAGLVATLLEGKAHPETIRLAQQAVRVPRGRRLDRVLAAYLDLAAKRRDELTALVTVASALTEQQAARLRTQLETMYGKSVSLQTVVDPHVLGGIRVQVGDEVMDGTISARIDQARRHVTGN</sequence>
<comment type="function">
    <text evidence="8">This protein is part of the stalk that links CF(0) to CF(1). It either transmits conformational changes from CF(0) to CF(1) or is implicated in proton conduction.</text>
</comment>
<keyword evidence="4 8" id="KW-0406">Ion transport</keyword>
<evidence type="ECO:0000256" key="2">
    <source>
        <dbReference type="ARBA" id="ARBA00022448"/>
    </source>
</evidence>
<dbReference type="AlphaFoldDB" id="N0DZD0"/>
<evidence type="ECO:0000256" key="3">
    <source>
        <dbReference type="ARBA" id="ARBA00022781"/>
    </source>
</evidence>
<dbReference type="OrthoDB" id="5242917at2"/>
<dbReference type="NCBIfam" id="NF009967">
    <property type="entry name" value="PRK13430.1"/>
    <property type="match status" value="1"/>
</dbReference>
<dbReference type="GO" id="GO:0005886">
    <property type="term" value="C:plasma membrane"/>
    <property type="evidence" value="ECO:0007669"/>
    <property type="project" value="UniProtKB-SubCell"/>
</dbReference>
<gene>
    <name evidence="8 9" type="primary">atpH</name>
    <name evidence="9" type="ORF">BN10_1140008</name>
</gene>
<evidence type="ECO:0000313" key="10">
    <source>
        <dbReference type="Proteomes" id="UP000013167"/>
    </source>
</evidence>
<dbReference type="eggNOG" id="COG0712">
    <property type="taxonomic scope" value="Bacteria"/>
</dbReference>
<dbReference type="PROSITE" id="PS00389">
    <property type="entry name" value="ATPASE_DELTA"/>
    <property type="match status" value="1"/>
</dbReference>
<dbReference type="GO" id="GO:0045259">
    <property type="term" value="C:proton-transporting ATP synthase complex"/>
    <property type="evidence" value="ECO:0007669"/>
    <property type="project" value="UniProtKB-KW"/>
</dbReference>
<dbReference type="HAMAP" id="MF_01416">
    <property type="entry name" value="ATP_synth_delta_bact"/>
    <property type="match status" value="1"/>
</dbReference>
<organism evidence="9 10">
    <name type="scientific">Phycicoccus elongatus Lp2</name>
    <dbReference type="NCBI Taxonomy" id="1193181"/>
    <lineage>
        <taxon>Bacteria</taxon>
        <taxon>Bacillati</taxon>
        <taxon>Actinomycetota</taxon>
        <taxon>Actinomycetes</taxon>
        <taxon>Micrococcales</taxon>
        <taxon>Intrasporangiaceae</taxon>
        <taxon>Phycicoccus</taxon>
    </lineage>
</organism>
<keyword evidence="8" id="KW-1003">Cell membrane</keyword>
<evidence type="ECO:0000313" key="9">
    <source>
        <dbReference type="EMBL" id="CCH68711.1"/>
    </source>
</evidence>
<comment type="subcellular location">
    <subcellularLocation>
        <location evidence="8">Cell membrane</location>
        <topology evidence="8">Peripheral membrane protein</topology>
    </subcellularLocation>
    <subcellularLocation>
        <location evidence="1">Membrane</location>
    </subcellularLocation>
</comment>
<dbReference type="InterPro" id="IPR000711">
    <property type="entry name" value="ATPase_OSCP/dsu"/>
</dbReference>
<keyword evidence="6 8" id="KW-0139">CF(1)</keyword>
<evidence type="ECO:0000256" key="7">
    <source>
        <dbReference type="ARBA" id="ARBA00023310"/>
    </source>
</evidence>
<evidence type="ECO:0000256" key="4">
    <source>
        <dbReference type="ARBA" id="ARBA00023065"/>
    </source>
</evidence>
<dbReference type="GO" id="GO:0046933">
    <property type="term" value="F:proton-transporting ATP synthase activity, rotational mechanism"/>
    <property type="evidence" value="ECO:0007669"/>
    <property type="project" value="UniProtKB-UniRule"/>
</dbReference>
<evidence type="ECO:0000256" key="5">
    <source>
        <dbReference type="ARBA" id="ARBA00023136"/>
    </source>
</evidence>
<dbReference type="InterPro" id="IPR020781">
    <property type="entry name" value="ATPase_OSCP/d_CS"/>
</dbReference>
<dbReference type="PANTHER" id="PTHR11910">
    <property type="entry name" value="ATP SYNTHASE DELTA CHAIN"/>
    <property type="match status" value="1"/>
</dbReference>
<keyword evidence="3 8" id="KW-0375">Hydrogen ion transport</keyword>
<keyword evidence="5 8" id="KW-0472">Membrane</keyword>
<evidence type="ECO:0000256" key="8">
    <source>
        <dbReference type="HAMAP-Rule" id="MF_01416"/>
    </source>
</evidence>
<dbReference type="NCBIfam" id="TIGR01145">
    <property type="entry name" value="ATP_synt_delta"/>
    <property type="match status" value="1"/>
</dbReference>
<comment type="function">
    <text evidence="8">F(1)F(0) ATP synthase produces ATP from ADP in the presence of a proton or sodium gradient. F-type ATPases consist of two structural domains, F(1) containing the extramembraneous catalytic core and F(0) containing the membrane proton channel, linked together by a central stalk and a peripheral stalk. During catalysis, ATP synthesis in the catalytic domain of F(1) is coupled via a rotary mechanism of the central stalk subunits to proton translocation.</text>
</comment>
<keyword evidence="7 8" id="KW-0066">ATP synthesis</keyword>
<keyword evidence="2 8" id="KW-0813">Transport</keyword>
<dbReference type="HOGENOM" id="CLU_088880_0_0_11"/>